<sequence length="247" mass="27761">MKLVKKIGHGNQEANNGSAAPGIPAEIPAIAHPLAEEPAEIASNINYHVQYSPHFSPFEFEPEQAYYATAESVRDRLIQQWNDTYVHYHKTDPKQTYYLSMEYLQGRALTNAIGNLNIQDAYADALNKLGHGLEEIAEQLLSIINKSSSQLSVLQYESRKKMRALGNGGLGRLASCFLDSMATLNLPAWGYGLRYRYGLFKQKITKEGQEEIAEDWLEKFSPWEVVRHDVVFPVRFFGHVAVSPSGS</sequence>
<evidence type="ECO:0000256" key="2">
    <source>
        <dbReference type="RuleBase" id="RU000587"/>
    </source>
</evidence>
<comment type="caution">
    <text evidence="4">The sequence shown here is derived from an EMBL/GenBank/DDBJ whole genome shotgun (WGS) entry which is preliminary data.</text>
</comment>
<keyword evidence="2" id="KW-0119">Carbohydrate metabolism</keyword>
<comment type="catalytic activity">
    <reaction evidence="2">
        <text>[(1-&gt;4)-alpha-D-glucosyl](n) + phosphate = [(1-&gt;4)-alpha-D-glucosyl](n-1) + alpha-D-glucose 1-phosphate</text>
        <dbReference type="Rhea" id="RHEA:41732"/>
        <dbReference type="Rhea" id="RHEA-COMP:9584"/>
        <dbReference type="Rhea" id="RHEA-COMP:9586"/>
        <dbReference type="ChEBI" id="CHEBI:15444"/>
        <dbReference type="ChEBI" id="CHEBI:43474"/>
        <dbReference type="ChEBI" id="CHEBI:58601"/>
        <dbReference type="EC" id="2.4.1.1"/>
    </reaction>
</comment>
<keyword evidence="2" id="KW-0663">Pyridoxal phosphate</keyword>
<keyword evidence="2" id="KW-0808">Transferase</keyword>
<evidence type="ECO:0000256" key="3">
    <source>
        <dbReference type="SAM" id="MobiDB-lite"/>
    </source>
</evidence>
<reference evidence="4 5" key="1">
    <citation type="journal article" date="2018" name="PLoS Genet.">
        <title>Population sequencing reveals clonal diversity and ancestral inbreeding in the grapevine cultivar Chardonnay.</title>
        <authorList>
            <person name="Roach M.J."/>
            <person name="Johnson D.L."/>
            <person name="Bohlmann J."/>
            <person name="van Vuuren H.J."/>
            <person name="Jones S.J."/>
            <person name="Pretorius I.S."/>
            <person name="Schmidt S.A."/>
            <person name="Borneman A.R."/>
        </authorList>
    </citation>
    <scope>NUCLEOTIDE SEQUENCE [LARGE SCALE GENOMIC DNA]</scope>
    <source>
        <strain evidence="5">cv. Chardonnay</strain>
        <tissue evidence="4">Leaf</tissue>
    </source>
</reference>
<dbReference type="Proteomes" id="UP000288805">
    <property type="component" value="Unassembled WGS sequence"/>
</dbReference>
<dbReference type="EMBL" id="QGNW01000684">
    <property type="protein sequence ID" value="RVW65793.1"/>
    <property type="molecule type" value="Genomic_DNA"/>
</dbReference>
<dbReference type="InterPro" id="IPR000811">
    <property type="entry name" value="Glyco_trans_35"/>
</dbReference>
<dbReference type="Gene3D" id="3.40.50.2000">
    <property type="entry name" value="Glycogen Phosphorylase B"/>
    <property type="match status" value="1"/>
</dbReference>
<evidence type="ECO:0000313" key="5">
    <source>
        <dbReference type="Proteomes" id="UP000288805"/>
    </source>
</evidence>
<comment type="cofactor">
    <cofactor evidence="2">
        <name>pyridoxal 5'-phosphate</name>
        <dbReference type="ChEBI" id="CHEBI:597326"/>
    </cofactor>
</comment>
<evidence type="ECO:0000313" key="4">
    <source>
        <dbReference type="EMBL" id="RVW65793.1"/>
    </source>
</evidence>
<protein>
    <recommendedName>
        <fullName evidence="2">Alpha-1,4 glucan phosphorylase</fullName>
        <ecNumber evidence="2">2.4.1.1</ecNumber>
    </recommendedName>
</protein>
<dbReference type="PANTHER" id="PTHR11468">
    <property type="entry name" value="GLYCOGEN PHOSPHORYLASE"/>
    <property type="match status" value="1"/>
</dbReference>
<organism evidence="4 5">
    <name type="scientific">Vitis vinifera</name>
    <name type="common">Grape</name>
    <dbReference type="NCBI Taxonomy" id="29760"/>
    <lineage>
        <taxon>Eukaryota</taxon>
        <taxon>Viridiplantae</taxon>
        <taxon>Streptophyta</taxon>
        <taxon>Embryophyta</taxon>
        <taxon>Tracheophyta</taxon>
        <taxon>Spermatophyta</taxon>
        <taxon>Magnoliopsida</taxon>
        <taxon>eudicotyledons</taxon>
        <taxon>Gunneridae</taxon>
        <taxon>Pentapetalae</taxon>
        <taxon>rosids</taxon>
        <taxon>Vitales</taxon>
        <taxon>Vitaceae</taxon>
        <taxon>Viteae</taxon>
        <taxon>Vitis</taxon>
    </lineage>
</organism>
<comment type="function">
    <text evidence="2">Allosteric enzyme that catalyzes the rate-limiting step in glycogen catabolism, the phosphorolytic cleavage of glycogen to produce glucose-1-phosphate, and plays a central role in maintaining cellular and organismal glucose homeostasis.</text>
</comment>
<accession>A0A438G0Q0</accession>
<evidence type="ECO:0000256" key="1">
    <source>
        <dbReference type="ARBA" id="ARBA00006047"/>
    </source>
</evidence>
<comment type="similarity">
    <text evidence="1 2">Belongs to the glycogen phosphorylase family.</text>
</comment>
<proteinExistence type="inferred from homology"/>
<dbReference type="AlphaFoldDB" id="A0A438G0Q0"/>
<dbReference type="GO" id="GO:0008184">
    <property type="term" value="F:glycogen phosphorylase activity"/>
    <property type="evidence" value="ECO:0007669"/>
    <property type="project" value="InterPro"/>
</dbReference>
<feature type="region of interest" description="Disordered" evidence="3">
    <location>
        <begin position="1"/>
        <end position="20"/>
    </location>
</feature>
<keyword evidence="2" id="KW-0328">Glycosyltransferase</keyword>
<dbReference type="GO" id="GO:0005975">
    <property type="term" value="P:carbohydrate metabolic process"/>
    <property type="evidence" value="ECO:0007669"/>
    <property type="project" value="InterPro"/>
</dbReference>
<dbReference type="Pfam" id="PF00343">
    <property type="entry name" value="Phosphorylase"/>
    <property type="match status" value="1"/>
</dbReference>
<name>A0A438G0Q0_VITVI</name>
<dbReference type="FunFam" id="3.40.50.2000:FF:000807">
    <property type="entry name" value="Alpha-glucan phosphorylase 2, cytosolic"/>
    <property type="match status" value="1"/>
</dbReference>
<dbReference type="EC" id="2.4.1.1" evidence="2"/>
<dbReference type="PANTHER" id="PTHR11468:SF4">
    <property type="entry name" value="ALPHA-GLUCAN PHOSPHORYLASE 2, CYTOSOLIC"/>
    <property type="match status" value="1"/>
</dbReference>
<gene>
    <name evidence="4" type="primary">PHSH_1</name>
    <name evidence="4" type="ORF">CK203_007593</name>
</gene>
<dbReference type="SUPFAM" id="SSF53756">
    <property type="entry name" value="UDP-Glycosyltransferase/glycogen phosphorylase"/>
    <property type="match status" value="1"/>
</dbReference>